<reference evidence="2 3" key="1">
    <citation type="submission" date="2020-04" db="EMBL/GenBank/DDBJ databases">
        <title>MicrobeNet Type strains.</title>
        <authorList>
            <person name="Nicholson A.C."/>
        </authorList>
    </citation>
    <scope>NUCLEOTIDE SEQUENCE [LARGE SCALE GENOMIC DNA]</scope>
    <source>
        <strain evidence="2 3">CCUG 69612</strain>
    </source>
</reference>
<accession>A0A7X6MZ48</accession>
<keyword evidence="1" id="KW-0472">Membrane</keyword>
<proteinExistence type="predicted"/>
<dbReference type="NCBIfam" id="NF041002">
    <property type="entry name" value="pilin_ComGF"/>
    <property type="match status" value="1"/>
</dbReference>
<gene>
    <name evidence="2" type="ORF">HF992_09500</name>
</gene>
<evidence type="ECO:0000256" key="1">
    <source>
        <dbReference type="SAM" id="Phobius"/>
    </source>
</evidence>
<dbReference type="AlphaFoldDB" id="A0A7X6MZ48"/>
<organism evidence="2 3">
    <name type="scientific">Streptococcus ovuberis</name>
    <dbReference type="NCBI Taxonomy" id="1936207"/>
    <lineage>
        <taxon>Bacteria</taxon>
        <taxon>Bacillati</taxon>
        <taxon>Bacillota</taxon>
        <taxon>Bacilli</taxon>
        <taxon>Lactobacillales</taxon>
        <taxon>Streptococcaceae</taxon>
        <taxon>Streptococcus</taxon>
    </lineage>
</organism>
<feature type="transmembrane region" description="Helical" evidence="1">
    <location>
        <begin position="20"/>
        <end position="40"/>
    </location>
</feature>
<dbReference type="EMBL" id="JAAXPR010000021">
    <property type="protein sequence ID" value="NKZ21060.1"/>
    <property type="molecule type" value="Genomic_DNA"/>
</dbReference>
<name>A0A7X6MZ48_9STRE</name>
<keyword evidence="3" id="KW-1185">Reference proteome</keyword>
<evidence type="ECO:0000313" key="3">
    <source>
        <dbReference type="Proteomes" id="UP000522720"/>
    </source>
</evidence>
<keyword evidence="1" id="KW-0812">Transmembrane</keyword>
<dbReference type="RefSeq" id="WP_168549799.1">
    <property type="nucleotide sequence ID" value="NZ_JAAXPR010000021.1"/>
</dbReference>
<dbReference type="InterPro" id="IPR016977">
    <property type="entry name" value="ComGF"/>
</dbReference>
<keyword evidence="1" id="KW-1133">Transmembrane helix</keyword>
<dbReference type="Pfam" id="PF15980">
    <property type="entry name" value="ComGF"/>
    <property type="match status" value="1"/>
</dbReference>
<comment type="caution">
    <text evidence="2">The sequence shown here is derived from an EMBL/GenBank/DDBJ whole genome shotgun (WGS) entry which is preliminary data.</text>
</comment>
<sequence length="153" mass="17909">MRKEKRYLQLLKNRLSAFTLLEALVALLVIASSLLVIQSLSKNLAYDMAYQSRDTRKDWLVFSDQLQRELDQSRLVKVENNRLYVTKFGQELAFGQSKKDDFRKTNWSLQGYQPMLQDLKDSQISQSGDVIELNVQFNNGLERTFIYGFDQED</sequence>
<dbReference type="PIRSF" id="PIRSF031611">
    <property type="entry name" value="Competence_ComGF"/>
    <property type="match status" value="1"/>
</dbReference>
<protein>
    <submittedName>
        <fullName evidence="2">ComGF family competence protein</fullName>
    </submittedName>
</protein>
<evidence type="ECO:0000313" key="2">
    <source>
        <dbReference type="EMBL" id="NKZ21060.1"/>
    </source>
</evidence>
<dbReference type="Proteomes" id="UP000522720">
    <property type="component" value="Unassembled WGS sequence"/>
</dbReference>